<name>A0A1Y2M4V8_EPING</name>
<feature type="region of interest" description="Disordered" evidence="1">
    <location>
        <begin position="647"/>
        <end position="703"/>
    </location>
</feature>
<feature type="compositionally biased region" description="Polar residues" evidence="1">
    <location>
        <begin position="522"/>
        <end position="533"/>
    </location>
</feature>
<dbReference type="OMA" id="HITPTTQ"/>
<evidence type="ECO:0000256" key="2">
    <source>
        <dbReference type="SAM" id="SignalP"/>
    </source>
</evidence>
<keyword evidence="4" id="KW-1185">Reference proteome</keyword>
<feature type="compositionally biased region" description="Low complexity" evidence="1">
    <location>
        <begin position="294"/>
        <end position="329"/>
    </location>
</feature>
<proteinExistence type="predicted"/>
<feature type="compositionally biased region" description="Low complexity" evidence="1">
    <location>
        <begin position="169"/>
        <end position="189"/>
    </location>
</feature>
<dbReference type="Proteomes" id="UP000193240">
    <property type="component" value="Unassembled WGS sequence"/>
</dbReference>
<evidence type="ECO:0000313" key="3">
    <source>
        <dbReference type="EMBL" id="OSS51130.1"/>
    </source>
</evidence>
<feature type="region of interest" description="Disordered" evidence="1">
    <location>
        <begin position="822"/>
        <end position="864"/>
    </location>
</feature>
<feature type="chain" id="PRO_5012101617" description="REJ domain-containing protein" evidence="2">
    <location>
        <begin position="23"/>
        <end position="1448"/>
    </location>
</feature>
<feature type="compositionally biased region" description="Low complexity" evidence="1">
    <location>
        <begin position="534"/>
        <end position="545"/>
    </location>
</feature>
<feature type="region of interest" description="Disordered" evidence="1">
    <location>
        <begin position="276"/>
        <end position="379"/>
    </location>
</feature>
<feature type="compositionally biased region" description="Polar residues" evidence="1">
    <location>
        <begin position="647"/>
        <end position="675"/>
    </location>
</feature>
<feature type="region of interest" description="Disordered" evidence="1">
    <location>
        <begin position="62"/>
        <end position="261"/>
    </location>
</feature>
<feature type="compositionally biased region" description="Polar residues" evidence="1">
    <location>
        <begin position="132"/>
        <end position="155"/>
    </location>
</feature>
<feature type="compositionally biased region" description="Low complexity" evidence="1">
    <location>
        <begin position="87"/>
        <end position="131"/>
    </location>
</feature>
<feature type="compositionally biased region" description="Low complexity" evidence="1">
    <location>
        <begin position="676"/>
        <end position="703"/>
    </location>
</feature>
<feature type="compositionally biased region" description="Polar residues" evidence="1">
    <location>
        <begin position="613"/>
        <end position="630"/>
    </location>
</feature>
<feature type="compositionally biased region" description="Polar residues" evidence="1">
    <location>
        <begin position="1124"/>
        <end position="1138"/>
    </location>
</feature>
<feature type="region of interest" description="Disordered" evidence="1">
    <location>
        <begin position="1124"/>
        <end position="1173"/>
    </location>
</feature>
<evidence type="ECO:0000313" key="4">
    <source>
        <dbReference type="Proteomes" id="UP000193240"/>
    </source>
</evidence>
<feature type="compositionally biased region" description="Polar residues" evidence="1">
    <location>
        <begin position="276"/>
        <end position="293"/>
    </location>
</feature>
<accession>A0A1Y2M4V8</accession>
<feature type="compositionally biased region" description="Low complexity" evidence="1">
    <location>
        <begin position="955"/>
        <end position="968"/>
    </location>
</feature>
<dbReference type="InParanoid" id="A0A1Y2M4V8"/>
<reference evidence="3 4" key="1">
    <citation type="journal article" date="2017" name="Genome Announc.">
        <title>Genome sequence of the saprophytic ascomycete Epicoccum nigrum ICMP 19927 strain isolated from New Zealand.</title>
        <authorList>
            <person name="Fokin M."/>
            <person name="Fleetwood D."/>
            <person name="Weir B.S."/>
            <person name="Villas-Boas S.G."/>
        </authorList>
    </citation>
    <scope>NUCLEOTIDE SEQUENCE [LARGE SCALE GENOMIC DNA]</scope>
    <source>
        <strain evidence="3 4">ICMP 19927</strain>
    </source>
</reference>
<gene>
    <name evidence="3" type="ORF">B5807_04193</name>
</gene>
<dbReference type="EMBL" id="KZ107841">
    <property type="protein sequence ID" value="OSS51130.1"/>
    <property type="molecule type" value="Genomic_DNA"/>
</dbReference>
<feature type="region of interest" description="Disordered" evidence="1">
    <location>
        <begin position="919"/>
        <end position="981"/>
    </location>
</feature>
<feature type="compositionally biased region" description="Low complexity" evidence="1">
    <location>
        <begin position="246"/>
        <end position="261"/>
    </location>
</feature>
<evidence type="ECO:0008006" key="5">
    <source>
        <dbReference type="Google" id="ProtNLM"/>
    </source>
</evidence>
<feature type="compositionally biased region" description="Low complexity" evidence="1">
    <location>
        <begin position="601"/>
        <end position="612"/>
    </location>
</feature>
<keyword evidence="2" id="KW-0732">Signal</keyword>
<feature type="compositionally biased region" description="Polar residues" evidence="1">
    <location>
        <begin position="330"/>
        <end position="341"/>
    </location>
</feature>
<organism evidence="3 4">
    <name type="scientific">Epicoccum nigrum</name>
    <name type="common">Soil fungus</name>
    <name type="synonym">Epicoccum purpurascens</name>
    <dbReference type="NCBI Taxonomy" id="105696"/>
    <lineage>
        <taxon>Eukaryota</taxon>
        <taxon>Fungi</taxon>
        <taxon>Dikarya</taxon>
        <taxon>Ascomycota</taxon>
        <taxon>Pezizomycotina</taxon>
        <taxon>Dothideomycetes</taxon>
        <taxon>Pleosporomycetidae</taxon>
        <taxon>Pleosporales</taxon>
        <taxon>Pleosporineae</taxon>
        <taxon>Didymellaceae</taxon>
        <taxon>Epicoccum</taxon>
    </lineage>
</organism>
<evidence type="ECO:0000256" key="1">
    <source>
        <dbReference type="SAM" id="MobiDB-lite"/>
    </source>
</evidence>
<feature type="compositionally biased region" description="Low complexity" evidence="1">
    <location>
        <begin position="62"/>
        <end position="78"/>
    </location>
</feature>
<sequence length="1448" mass="148033">MWLKKVLLGCSAVSSALTIVTASVHQDAFVSKSQHIAERLVFPSPSLQHRQEAFGNRTSSAIPVSSATTTTSSVFETPNIPQTSDATTTPPIIIIPGPTSSTTIEPISSTTKSSSTPTKSSSSDGGVPSASEQISIESTILQSSATSQHTPEISTPSPPVPSRSEKSEAVTSSTAPVPSSTIEIPPSSIFETPSSTGPVNEPTLVPTLVPTSEIVTSLEPTASSVVSSASPPPAETSQTLPDVPVSSSAIESASSTTSILTSQLSATLSDIVITSTPDVSSTEPIASTPVEQQPITSSSTPPNPSSVLESSTSHLESLSSSVLEASTSLPQESATSSPTEQTPVPTLMPTPTPMPSSEVGQSSSSLEPQLPISSTTADAVSSLQTPLPSVASSSTLTDLSSVFETPILSSSIVDSISTPVPSIVPTLSASTEGISSSVIAQPSQVSSIILNPTAPPVLSSTESIASSSTLGFTIPASEQLPSSSSFEIVSSSEVASELSSSVVSLGPTAPPITSTTTPVLEPSSSIVSGQTGPSPSETNEPSSSFTSFLSSQSIAIASSGSTLILTPTPTIIESESSATTLQQSTHLGSVGTGLSSSLPFESSSSFSLMPSETPATSVQDPVVSMSSTSAGGSQFLSSTVSTALNTESNLSEQSLTSTATPGESTFSSLMSGSQIVPSVNPTSVSLPPSSTSSNGPIPTSESTGSVSVVSSLVPISTATPTFSDVSSFASTGALLPTSLTGTSLMSSSSTQINPSAPIASGTVTATFSTVYISSARSSVIDLSTVAFSLLSSVTGAAVNQTAIQTPDTTSFHVSSSTSGIRVPASESLASSSEHGPGANSTRSTPMQSSMAATTGLPDGLNSTRTSSVELGITFSRSVMPTGMGTSISPSLNVTEAESLQTTSMQRVTNSTSAGVIASTTLESASSARTDEPSSISASGMGGASTTSNEKPPTPASSTTPSGTPSKTPEAGSPPPLTTSQTAGVAVGATTGLLIAVVAAVFIARRYHAAKQGKRMSTGSVYPKVAYLYDPKTGGDGGDTEALMPGGTGGPPPAGPASGTTQGSPKYMQRHSTGTFPVMRFTSPGNPFAESVRDPAVHRYSEYARIDTAQALSAAVAGYGAARRSSNYTKHPSQSSNPFSDHVIPSPTFAPFSPDDIRRPELKRSPNLQDLRGQYSPVSTDSYAYLNTAASMYPPVSPYGQPSAQGPSLYSTGRYSVESDPFSDPFEHDVLLHIDERNRTSDSVTIFAPSPNLMPPRTPRTPVGPKLPIKHANGMTSARSLLSPVAAKYIKEAQKVKIPTKSVASPVLVQVGRSSPVIKPFSPPPAAPEHRGWDDIKRQSEKHFSDEQSVPAPLKFASPVIKRKPVSTSHTQAQPSLTGAGQTTLAGNVLPLAVNMPKLTTNKNVGLEVPGLQARPGTAPDAVSEDPIVREKRSRELRFADPTLIGKDF</sequence>
<feature type="compositionally biased region" description="Low complexity" evidence="1">
    <location>
        <begin position="219"/>
        <end position="229"/>
    </location>
</feature>
<feature type="compositionally biased region" description="Basic and acidic residues" evidence="1">
    <location>
        <begin position="1154"/>
        <end position="1163"/>
    </location>
</feature>
<protein>
    <recommendedName>
        <fullName evidence="5">REJ domain-containing protein</fullName>
    </recommendedName>
</protein>
<feature type="signal peptide" evidence="2">
    <location>
        <begin position="1"/>
        <end position="22"/>
    </location>
</feature>
<feature type="region of interest" description="Disordered" evidence="1">
    <location>
        <begin position="601"/>
        <end position="630"/>
    </location>
</feature>
<feature type="compositionally biased region" description="Low complexity" evidence="1">
    <location>
        <begin position="933"/>
        <end position="947"/>
    </location>
</feature>
<feature type="compositionally biased region" description="Polar residues" evidence="1">
    <location>
        <begin position="827"/>
        <end position="852"/>
    </location>
</feature>
<feature type="compositionally biased region" description="Low complexity" evidence="1">
    <location>
        <begin position="355"/>
        <end position="365"/>
    </location>
</feature>
<feature type="region of interest" description="Disordered" evidence="1">
    <location>
        <begin position="1032"/>
        <end position="1067"/>
    </location>
</feature>
<feature type="region of interest" description="Disordered" evidence="1">
    <location>
        <begin position="503"/>
        <end position="545"/>
    </location>
</feature>
<dbReference type="STRING" id="105696.A0A1Y2M4V8"/>